<comment type="similarity">
    <text evidence="2 8">Belongs to the extradiol ring-cleavage dioxygenase family.</text>
</comment>
<sequence length="364" mass="40780">MTVTDPTATATTTGNPPPDVIRSGYAELIVTDLAASRWFYVDLLGLIVTAEDDDAIYLRAFEEYLHHSLVLRRGDMPALGRLAYRVRGQDQVDAAERYFRGIGVDTRRVPAGATRGIGEAVRITDPLGFPVEFFYDAEHTERFTQRYDLHHGNAITRLDHFNVMVPDVKAAHRYYTGLGFGVSETIIDDEDNVYAAWLYRKQTVHDVALTGGDGPRLHHIAFATAERHQILHTCDVLGALHKEHHIERGPGRHGVSNAFYLYLRDPDGHRIEIYTTDYYTGDPDNPTVEWSVDDDRRRSFWGHAVVPSWYTDGSRVHDLDGRVVPLSAPAVREAERTGVIVGADGFAIATEGDQKIPFKLGEQV</sequence>
<keyword evidence="6 8" id="KW-0560">Oxidoreductase</keyword>
<dbReference type="PROSITE" id="PS00082">
    <property type="entry name" value="EXTRADIOL_DIOXYGENAS"/>
    <property type="match status" value="1"/>
</dbReference>
<dbReference type="PANTHER" id="PTHR21366">
    <property type="entry name" value="GLYOXALASE FAMILY PROTEIN"/>
    <property type="match status" value="1"/>
</dbReference>
<dbReference type="RefSeq" id="WP_155349521.1">
    <property type="nucleotide sequence ID" value="NZ_BAAAHM010000045.1"/>
</dbReference>
<evidence type="ECO:0000313" key="11">
    <source>
        <dbReference type="Proteomes" id="UP000377595"/>
    </source>
</evidence>
<dbReference type="NCBIfam" id="TIGR02295">
    <property type="entry name" value="HpaD"/>
    <property type="match status" value="1"/>
</dbReference>
<comment type="caution">
    <text evidence="10">The sequence shown here is derived from an EMBL/GenBank/DDBJ whole genome shotgun (WGS) entry which is preliminary data.</text>
</comment>
<protein>
    <submittedName>
        <fullName evidence="10">3,4-dihydroxyphenylacetate 2,3-dioxygenase</fullName>
    </submittedName>
</protein>
<dbReference type="InterPro" id="IPR000486">
    <property type="entry name" value="Xdiol_ring_cleave_dOase_1/2"/>
</dbReference>
<evidence type="ECO:0000256" key="2">
    <source>
        <dbReference type="ARBA" id="ARBA00008784"/>
    </source>
</evidence>
<dbReference type="Gene3D" id="3.10.180.10">
    <property type="entry name" value="2,3-Dihydroxybiphenyl 1,2-Dioxygenase, domain 1"/>
    <property type="match status" value="2"/>
</dbReference>
<evidence type="ECO:0000256" key="7">
    <source>
        <dbReference type="ARBA" id="ARBA00023004"/>
    </source>
</evidence>
<evidence type="ECO:0000259" key="9">
    <source>
        <dbReference type="PROSITE" id="PS51819"/>
    </source>
</evidence>
<dbReference type="InterPro" id="IPR011981">
    <property type="entry name" value="DHPA_dOase_Mn/Fe"/>
</dbReference>
<evidence type="ECO:0000256" key="6">
    <source>
        <dbReference type="ARBA" id="ARBA00023002"/>
    </source>
</evidence>
<dbReference type="Gene3D" id="4.10.1270.10">
    <property type="entry name" value="homoprotocatechuate 2,3-dioxygenase domains"/>
    <property type="match status" value="1"/>
</dbReference>
<dbReference type="GO" id="GO:0051213">
    <property type="term" value="F:dioxygenase activity"/>
    <property type="evidence" value="ECO:0007669"/>
    <property type="project" value="UniProtKB-KW"/>
</dbReference>
<feature type="domain" description="VOC" evidence="9">
    <location>
        <begin position="157"/>
        <end position="276"/>
    </location>
</feature>
<keyword evidence="5 8" id="KW-0223">Dioxygenase</keyword>
<evidence type="ECO:0000256" key="1">
    <source>
        <dbReference type="ARBA" id="ARBA00001954"/>
    </source>
</evidence>
<keyword evidence="11" id="KW-1185">Reference proteome</keyword>
<proteinExistence type="inferred from homology"/>
<dbReference type="SUPFAM" id="SSF54593">
    <property type="entry name" value="Glyoxalase/Bleomycin resistance protein/Dihydroxybiphenyl dioxygenase"/>
    <property type="match status" value="1"/>
</dbReference>
<dbReference type="InterPro" id="IPR004360">
    <property type="entry name" value="Glyas_Fos-R_dOase_dom"/>
</dbReference>
<dbReference type="EMBL" id="BLAF01000055">
    <property type="protein sequence ID" value="GES24701.1"/>
    <property type="molecule type" value="Genomic_DNA"/>
</dbReference>
<evidence type="ECO:0000313" key="10">
    <source>
        <dbReference type="EMBL" id="GES24701.1"/>
    </source>
</evidence>
<dbReference type="GO" id="GO:0008198">
    <property type="term" value="F:ferrous iron binding"/>
    <property type="evidence" value="ECO:0007669"/>
    <property type="project" value="InterPro"/>
</dbReference>
<dbReference type="InterPro" id="IPR050383">
    <property type="entry name" value="GlyoxalaseI/FosfomycinResist"/>
</dbReference>
<feature type="domain" description="VOC" evidence="9">
    <location>
        <begin position="22"/>
        <end position="136"/>
    </location>
</feature>
<organism evidence="10 11">
    <name type="scientific">Acrocarpospora pleiomorpha</name>
    <dbReference type="NCBI Taxonomy" id="90975"/>
    <lineage>
        <taxon>Bacteria</taxon>
        <taxon>Bacillati</taxon>
        <taxon>Actinomycetota</taxon>
        <taxon>Actinomycetes</taxon>
        <taxon>Streptosporangiales</taxon>
        <taxon>Streptosporangiaceae</taxon>
        <taxon>Acrocarpospora</taxon>
    </lineage>
</organism>
<dbReference type="InterPro" id="IPR044904">
    <property type="entry name" value="HPCD_C_sf"/>
</dbReference>
<keyword evidence="3" id="KW-0479">Metal-binding</keyword>
<evidence type="ECO:0000256" key="3">
    <source>
        <dbReference type="ARBA" id="ARBA00022723"/>
    </source>
</evidence>
<reference evidence="10 11" key="1">
    <citation type="submission" date="2019-10" db="EMBL/GenBank/DDBJ databases">
        <title>Whole genome shotgun sequence of Acrocarpospora pleiomorpha NBRC 16267.</title>
        <authorList>
            <person name="Ichikawa N."/>
            <person name="Kimura A."/>
            <person name="Kitahashi Y."/>
            <person name="Komaki H."/>
            <person name="Oguchi A."/>
        </authorList>
    </citation>
    <scope>NUCLEOTIDE SEQUENCE [LARGE SCALE GENOMIC DNA]</scope>
    <source>
        <strain evidence="10 11">NBRC 16267</strain>
    </source>
</reference>
<dbReference type="InterPro" id="IPR037523">
    <property type="entry name" value="VOC_core"/>
</dbReference>
<dbReference type="AlphaFoldDB" id="A0A5M3XYT1"/>
<comment type="cofactor">
    <cofactor evidence="1 8">
        <name>Fe(2+)</name>
        <dbReference type="ChEBI" id="CHEBI:29033"/>
    </cofactor>
</comment>
<dbReference type="InterPro" id="IPR029068">
    <property type="entry name" value="Glyas_Bleomycin-R_OHBP_Dase"/>
</dbReference>
<dbReference type="OrthoDB" id="317332at2"/>
<accession>A0A5M3XYT1</accession>
<gene>
    <name evidence="10" type="ORF">Aple_076000</name>
</gene>
<dbReference type="PROSITE" id="PS51819">
    <property type="entry name" value="VOC"/>
    <property type="match status" value="2"/>
</dbReference>
<keyword evidence="4 8" id="KW-0058">Aromatic hydrocarbons catabolism</keyword>
<dbReference type="Pfam" id="PF00903">
    <property type="entry name" value="Glyoxalase"/>
    <property type="match status" value="2"/>
</dbReference>
<dbReference type="Proteomes" id="UP000377595">
    <property type="component" value="Unassembled WGS sequence"/>
</dbReference>
<evidence type="ECO:0000256" key="8">
    <source>
        <dbReference type="RuleBase" id="RU000683"/>
    </source>
</evidence>
<keyword evidence="7 8" id="KW-0408">Iron</keyword>
<evidence type="ECO:0000256" key="4">
    <source>
        <dbReference type="ARBA" id="ARBA00022797"/>
    </source>
</evidence>
<evidence type="ECO:0000256" key="5">
    <source>
        <dbReference type="ARBA" id="ARBA00022964"/>
    </source>
</evidence>
<name>A0A5M3XYT1_9ACTN</name>